<feature type="region of interest" description="Disordered" evidence="1">
    <location>
        <begin position="46"/>
        <end position="73"/>
    </location>
</feature>
<evidence type="ECO:0000313" key="3">
    <source>
        <dbReference type="EMBL" id="CAF3977313.1"/>
    </source>
</evidence>
<dbReference type="OrthoDB" id="10046651at2759"/>
<accession>A0A814XAZ9</accession>
<dbReference type="AlphaFoldDB" id="A0A814XAZ9"/>
<dbReference type="EMBL" id="CAJOBC010009024">
    <property type="protein sequence ID" value="CAF3977313.1"/>
    <property type="molecule type" value="Genomic_DNA"/>
</dbReference>
<feature type="compositionally biased region" description="Basic and acidic residues" evidence="1">
    <location>
        <begin position="556"/>
        <end position="566"/>
    </location>
</feature>
<gene>
    <name evidence="2" type="ORF">GPM918_LOCUS24325</name>
    <name evidence="3" type="ORF">SRO942_LOCUS24324</name>
</gene>
<name>A0A814XAZ9_9BILA</name>
<protein>
    <submittedName>
        <fullName evidence="2">Uncharacterized protein</fullName>
    </submittedName>
</protein>
<evidence type="ECO:0000256" key="1">
    <source>
        <dbReference type="SAM" id="MobiDB-lite"/>
    </source>
</evidence>
<feature type="compositionally biased region" description="Pro residues" evidence="1">
    <location>
        <begin position="189"/>
        <end position="210"/>
    </location>
</feature>
<feature type="compositionally biased region" description="Low complexity" evidence="1">
    <location>
        <begin position="46"/>
        <end position="59"/>
    </location>
</feature>
<dbReference type="Proteomes" id="UP000663829">
    <property type="component" value="Unassembled WGS sequence"/>
</dbReference>
<comment type="caution">
    <text evidence="2">The sequence shown here is derived from an EMBL/GenBank/DDBJ whole genome shotgun (WGS) entry which is preliminary data.</text>
</comment>
<dbReference type="Proteomes" id="UP000681722">
    <property type="component" value="Unassembled WGS sequence"/>
</dbReference>
<feature type="compositionally biased region" description="Polar residues" evidence="1">
    <location>
        <begin position="60"/>
        <end position="73"/>
    </location>
</feature>
<proteinExistence type="predicted"/>
<sequence length="566" mass="64686">MATTGQRRMTTTSSVSQKHQPRRYVLDDPYKTNRRQQQQTTRIKTNRNTNNMRGINNSNDSDQQQYLSRSGSSEYLIRNGQTITATEYGRMLHDSESSSGTATRYIDDNSIRQMLETDENGEQLLSSRSLTSSMATDVRNYPINIDPNPELIVRPNTQRLTYTHDVAVRYLRPPTPPPPGPIVIREIRAPPPPPAPPIILRQRPPPPRTPSPVIIRERPPNRPKSIPTTVIKKVIPPPAPPPRKLIIERLPNLPPKPRPVIIERWLPYNKQKRQVVHERAKPLEPTARIKNTIIEWRPPEVDLVKHVKKLGIQQADPVRYYQQYGDKLYTTDFIQRKFQELGLRDELIVLQQQQLQAEQPRTSDNELYDLQNSEEYSLGQMYRTSGAQTSSRQYNSLVRLLNEENIDTSQINIDQIISDQVYDIERHSPITAYDGSSRESGILRNSNIDNIDDQGYVLTEEIIRRNYDNSGKFPTHLLTKLGSHVYDMPYDQVGLSTGSGNQRLNSRIYYDSGNQSNQEEKYGESKSSDLQDLSNNYDGGYITAATTTTTSGADEGTEKNHGLLNF</sequence>
<keyword evidence="4" id="KW-1185">Reference proteome</keyword>
<feature type="region of interest" description="Disordered" evidence="1">
    <location>
        <begin position="513"/>
        <end position="534"/>
    </location>
</feature>
<feature type="region of interest" description="Disordered" evidence="1">
    <location>
        <begin position="170"/>
        <end position="227"/>
    </location>
</feature>
<reference evidence="2" key="1">
    <citation type="submission" date="2021-02" db="EMBL/GenBank/DDBJ databases">
        <authorList>
            <person name="Nowell W R."/>
        </authorList>
    </citation>
    <scope>NUCLEOTIDE SEQUENCE</scope>
</reference>
<feature type="region of interest" description="Disordered" evidence="1">
    <location>
        <begin position="1"/>
        <end position="23"/>
    </location>
</feature>
<organism evidence="2 4">
    <name type="scientific">Didymodactylos carnosus</name>
    <dbReference type="NCBI Taxonomy" id="1234261"/>
    <lineage>
        <taxon>Eukaryota</taxon>
        <taxon>Metazoa</taxon>
        <taxon>Spiralia</taxon>
        <taxon>Gnathifera</taxon>
        <taxon>Rotifera</taxon>
        <taxon>Eurotatoria</taxon>
        <taxon>Bdelloidea</taxon>
        <taxon>Philodinida</taxon>
        <taxon>Philodinidae</taxon>
        <taxon>Didymodactylos</taxon>
    </lineage>
</organism>
<feature type="compositionally biased region" description="Polar residues" evidence="1">
    <location>
        <begin position="1"/>
        <end position="18"/>
    </location>
</feature>
<evidence type="ECO:0000313" key="4">
    <source>
        <dbReference type="Proteomes" id="UP000663829"/>
    </source>
</evidence>
<dbReference type="EMBL" id="CAJNOQ010009023">
    <property type="protein sequence ID" value="CAF1213330.1"/>
    <property type="molecule type" value="Genomic_DNA"/>
</dbReference>
<feature type="region of interest" description="Disordered" evidence="1">
    <location>
        <begin position="547"/>
        <end position="566"/>
    </location>
</feature>
<feature type="compositionally biased region" description="Basic and acidic residues" evidence="1">
    <location>
        <begin position="518"/>
        <end position="529"/>
    </location>
</feature>
<evidence type="ECO:0000313" key="2">
    <source>
        <dbReference type="EMBL" id="CAF1213330.1"/>
    </source>
</evidence>